<evidence type="ECO:0000313" key="5">
    <source>
        <dbReference type="Proteomes" id="UP001589608"/>
    </source>
</evidence>
<dbReference type="EMBL" id="JBHMCA010000063">
    <property type="protein sequence ID" value="MFB9449090.1"/>
    <property type="molecule type" value="Genomic_DNA"/>
</dbReference>
<dbReference type="InterPro" id="IPR000772">
    <property type="entry name" value="Ricin_B_lectin"/>
</dbReference>
<keyword evidence="5" id="KW-1185">Reference proteome</keyword>
<dbReference type="SMART" id="SM00458">
    <property type="entry name" value="RICIN"/>
    <property type="match status" value="1"/>
</dbReference>
<accession>A0ABV5MJP5</accession>
<dbReference type="InterPro" id="IPR035992">
    <property type="entry name" value="Ricin_B-like_lectins"/>
</dbReference>
<dbReference type="PROSITE" id="PS50231">
    <property type="entry name" value="RICIN_B_LECTIN"/>
    <property type="match status" value="1"/>
</dbReference>
<sequence>MPVVLRSRPRMRASMLSAALLVAGLLIVGNSPASAQVACPAAKPDKANALKAAKACGGPVEVLDHRTSSSRILANADGTAAVETFPAARWAKRGDGSWTDVDTRLHFDSDDVVPGATVLPVRLSGGGDAPLATLTDAGRQVAMAWPGHPLPRPVLSGDTATYAEVLPGVDLKVTALADGFSEVLVVKSAAAAKHPALTELGFKLTTTGVSLHPAGDGGVEALDAGGATVFRSPRALMWDSSGAAAVSEQSQMRGAGVATGATSRKLKPMQQKLSGGDLQITPDAGFLADPATQYPVYVDPMFTGNKASGAWAVIADRSDLKGSTFWKTTFMSDGGTFGDAGAGRTCDNYSGNTCNSTTYLVRSLFRMEMPANPGTVLSANFEILQKWAWTCSPNSNADLLFTDGFGSNVNWNNQPAAYLSNIASSPANNRVGGGSSCGNSATVSLNTTGMVAGIAGAGDISVELRSSNEGSNLAWHRFDSSTAVLHVQYDHVPDAPSLANLRMGSDGQVSCGQTEGTAARIKTSDGLTLNAVLTDADAPAGDHVSAIWEVSSQLAGYTPANSGFQDSGSNFQTTIPGAAFSTLEGQVLKWRVKGTDTVPNPDNTPRSGDFSPWCYFMPDNTALGIPALTSTDIILRDGNSVIPPPPSPTKVGQTGAVTFTPAAGDAGRVTGYRYGVWADSNAELTIWIPARPDGTAVAAVTALPFITSNSVTVAAVKADGTAGSPISRVFRPGAGGGVTTSVTGDATGDGRADVTFPATVGTNQTALFRLNSNMTAADSNSTAVLLAPPIAPQGNARVYNTAETEFAQGDFDGDGLTDVATLYRSGSNAILGIQRSDGNQLTTANGWSLTLTGWSMADLTKVKLVAGDFDGDHKTDVLAGYWLSATSWEMRVFRSNAVPGAPSFEAVSNWRTVPSDLTKATLLAADMDGDGDDDVMELYDFGGNWTTIYSHESSGSGRTLGAGTQQWESFSNGWFASRAKYFIGDINGDGRDDIGALYDNQNKNVELRVFLSGLGSPRYTGWTQWWTSGGANTWDFGLSTPVAGDFNADGHSDVALVHNCCGAFQQRAWTLLANAMFTTGSSAFFNAPVPVWNGAVGPVNAGSLPPDDPNRRYQLVSDISGKCLTIPGNSTSDGAQLQLQPCSATNLAGQFTLHLRDGGQMWVEPAHVTGKCLGTLNGALGNNPPIVQYTCGQEWQKLNVHLMSGGLPGTNPLVSITMLYDGMCVDLNNGGTADGTAVWQWTCNFGTAQKFTLRPVA</sequence>
<feature type="domain" description="Ricin B lectin" evidence="3">
    <location>
        <begin position="1111"/>
        <end position="1254"/>
    </location>
</feature>
<feature type="chain" id="PRO_5047380409" evidence="2">
    <location>
        <begin position="36"/>
        <end position="1257"/>
    </location>
</feature>
<dbReference type="Pfam" id="PF14200">
    <property type="entry name" value="RicinB_lectin_2"/>
    <property type="match status" value="2"/>
</dbReference>
<dbReference type="InterPro" id="IPR028994">
    <property type="entry name" value="Integrin_alpha_N"/>
</dbReference>
<dbReference type="Pfam" id="PF13517">
    <property type="entry name" value="FG-GAP_3"/>
    <property type="match status" value="1"/>
</dbReference>
<dbReference type="InterPro" id="IPR013517">
    <property type="entry name" value="FG-GAP"/>
</dbReference>
<evidence type="ECO:0000259" key="3">
    <source>
        <dbReference type="SMART" id="SM00458"/>
    </source>
</evidence>
<dbReference type="Gene3D" id="2.40.128.340">
    <property type="match status" value="1"/>
</dbReference>
<keyword evidence="1 2" id="KW-0732">Signal</keyword>
<protein>
    <submittedName>
        <fullName evidence="4">FG-GAP-like repeat-containing protein</fullName>
    </submittedName>
</protein>
<dbReference type="SUPFAM" id="SSF69318">
    <property type="entry name" value="Integrin alpha N-terminal domain"/>
    <property type="match status" value="1"/>
</dbReference>
<dbReference type="Gene3D" id="2.80.10.50">
    <property type="match status" value="2"/>
</dbReference>
<dbReference type="Proteomes" id="UP001589608">
    <property type="component" value="Unassembled WGS sequence"/>
</dbReference>
<comment type="caution">
    <text evidence="4">The sequence shown here is derived from an EMBL/GenBank/DDBJ whole genome shotgun (WGS) entry which is preliminary data.</text>
</comment>
<evidence type="ECO:0000256" key="1">
    <source>
        <dbReference type="ARBA" id="ARBA00022729"/>
    </source>
</evidence>
<organism evidence="4 5">
    <name type="scientific">Dactylosporangium vinaceum</name>
    <dbReference type="NCBI Taxonomy" id="53362"/>
    <lineage>
        <taxon>Bacteria</taxon>
        <taxon>Bacillati</taxon>
        <taxon>Actinomycetota</taxon>
        <taxon>Actinomycetes</taxon>
        <taxon>Micromonosporales</taxon>
        <taxon>Micromonosporaceae</taxon>
        <taxon>Dactylosporangium</taxon>
    </lineage>
</organism>
<reference evidence="4 5" key="1">
    <citation type="submission" date="2024-09" db="EMBL/GenBank/DDBJ databases">
        <authorList>
            <person name="Sun Q."/>
            <person name="Mori K."/>
        </authorList>
    </citation>
    <scope>NUCLEOTIDE SEQUENCE [LARGE SCALE GENOMIC DNA]</scope>
    <source>
        <strain evidence="4 5">JCM 3307</strain>
    </source>
</reference>
<feature type="signal peptide" evidence="2">
    <location>
        <begin position="1"/>
        <end position="35"/>
    </location>
</feature>
<dbReference type="CDD" id="cd00161">
    <property type="entry name" value="beta-trefoil_Ricin-like"/>
    <property type="match status" value="1"/>
</dbReference>
<dbReference type="SUPFAM" id="SSF50370">
    <property type="entry name" value="Ricin B-like lectins"/>
    <property type="match status" value="1"/>
</dbReference>
<dbReference type="NCBIfam" id="NF033679">
    <property type="entry name" value="DNRLRE_dom"/>
    <property type="match status" value="1"/>
</dbReference>
<evidence type="ECO:0000313" key="4">
    <source>
        <dbReference type="EMBL" id="MFB9449090.1"/>
    </source>
</evidence>
<evidence type="ECO:0000256" key="2">
    <source>
        <dbReference type="SAM" id="SignalP"/>
    </source>
</evidence>
<name>A0ABV5MJP5_9ACTN</name>
<gene>
    <name evidence="4" type="ORF">ACFFTR_38945</name>
</gene>
<proteinExistence type="predicted"/>
<dbReference type="Gene3D" id="2.130.10.130">
    <property type="entry name" value="Integrin alpha, N-terminal"/>
    <property type="match status" value="1"/>
</dbReference>
<dbReference type="RefSeq" id="WP_223092766.1">
    <property type="nucleotide sequence ID" value="NZ_CP061913.1"/>
</dbReference>